<reference evidence="1 2" key="1">
    <citation type="journal article" date="2013" name="Genome Biol.">
        <title>Genomic analysis reveals key aspects of prokaryotic symbiosis in the phototrophic consortium "Chlorochromatium aggregatum".</title>
        <authorList>
            <person name="Liu Z."/>
            <person name="Muller J."/>
            <person name="Li T."/>
            <person name="Alvey R.M."/>
            <person name="Vogl K."/>
            <person name="Frigaard N.U."/>
            <person name="Rockwell N.C."/>
            <person name="Boyd E.S."/>
            <person name="Tomsho L.P."/>
            <person name="Schuster S.C."/>
            <person name="Henke P."/>
            <person name="Rohde M."/>
            <person name="Overmann J."/>
            <person name="Bryant D.A."/>
        </authorList>
    </citation>
    <scope>NUCLEOTIDE SEQUENCE [LARGE SCALE GENOMIC DNA]</scope>
    <source>
        <strain evidence="1">CR</strain>
    </source>
</reference>
<dbReference type="STRING" id="946483.Cenrod_0070"/>
<dbReference type="AlphaFoldDB" id="U5N4L9"/>
<evidence type="ECO:0000313" key="2">
    <source>
        <dbReference type="Proteomes" id="UP000017184"/>
    </source>
</evidence>
<accession>U5N4L9</accession>
<dbReference type="Proteomes" id="UP000017184">
    <property type="component" value="Chromosome"/>
</dbReference>
<name>U5N4L9_9BURK</name>
<dbReference type="EMBL" id="CP004885">
    <property type="protein sequence ID" value="AGX86205.1"/>
    <property type="molecule type" value="Genomic_DNA"/>
</dbReference>
<dbReference type="OrthoDB" id="5772019at2"/>
<gene>
    <name evidence="1" type="ORF">Cenrod_0070</name>
</gene>
<evidence type="ECO:0000313" key="1">
    <source>
        <dbReference type="EMBL" id="AGX86205.1"/>
    </source>
</evidence>
<keyword evidence="2" id="KW-1185">Reference proteome</keyword>
<protein>
    <submittedName>
        <fullName evidence="1">Uncharacterized protein</fullName>
    </submittedName>
</protein>
<proteinExistence type="predicted"/>
<dbReference type="HOGENOM" id="CLU_2732558_0_0_4"/>
<sequence length="71" mass="7892">MWQDPIVQETRGLREAFAAQYGHDADAIFQVILEKQAHSQRPKVSYAPNTPVPMYAAQPCAPEDAPQASRP</sequence>
<dbReference type="KEGG" id="cbx:Cenrod_0070"/>
<organism evidence="1 2">
    <name type="scientific">Candidatus Symbiobacter mobilis CR</name>
    <dbReference type="NCBI Taxonomy" id="946483"/>
    <lineage>
        <taxon>Bacteria</taxon>
        <taxon>Pseudomonadati</taxon>
        <taxon>Pseudomonadota</taxon>
        <taxon>Betaproteobacteria</taxon>
        <taxon>Burkholderiales</taxon>
        <taxon>Comamonadaceae</taxon>
    </lineage>
</organism>
<dbReference type="eggNOG" id="ENOG5032AKR">
    <property type="taxonomic scope" value="Bacteria"/>
</dbReference>